<dbReference type="CDD" id="cd00590">
    <property type="entry name" value="RRM_SF"/>
    <property type="match status" value="1"/>
</dbReference>
<dbReference type="AlphaFoldDB" id="A0A150GY31"/>
<organism evidence="6 7">
    <name type="scientific">Gonium pectorale</name>
    <name type="common">Green alga</name>
    <dbReference type="NCBI Taxonomy" id="33097"/>
    <lineage>
        <taxon>Eukaryota</taxon>
        <taxon>Viridiplantae</taxon>
        <taxon>Chlorophyta</taxon>
        <taxon>core chlorophytes</taxon>
        <taxon>Chlorophyceae</taxon>
        <taxon>CS clade</taxon>
        <taxon>Chlamydomonadales</taxon>
        <taxon>Volvocaceae</taxon>
        <taxon>Gonium</taxon>
    </lineage>
</organism>
<protein>
    <recommendedName>
        <fullName evidence="5">RRM domain-containing protein</fullName>
    </recommendedName>
</protein>
<gene>
    <name evidence="6" type="ORF">GPECTOR_4g878</name>
</gene>
<evidence type="ECO:0000256" key="3">
    <source>
        <dbReference type="PROSITE-ProRule" id="PRU00176"/>
    </source>
</evidence>
<feature type="compositionally biased region" description="Low complexity" evidence="4">
    <location>
        <begin position="181"/>
        <end position="201"/>
    </location>
</feature>
<dbReference type="SUPFAM" id="SSF54928">
    <property type="entry name" value="RNA-binding domain, RBD"/>
    <property type="match status" value="1"/>
</dbReference>
<evidence type="ECO:0000259" key="5">
    <source>
        <dbReference type="PROSITE" id="PS50102"/>
    </source>
</evidence>
<dbReference type="InterPro" id="IPR000504">
    <property type="entry name" value="RRM_dom"/>
</dbReference>
<dbReference type="SMART" id="SM00360">
    <property type="entry name" value="RRM"/>
    <property type="match status" value="2"/>
</dbReference>
<sequence length="384" mass="38669">MNGKGVQGKLILVKPAEGDAVYDSLNENLYVRNIPSTWNEETIRQFFEAYGPTVSVRMMQALPNTVGQVAMVKFAHAEHAQAARDNANATTPPGEALALNVKYADTPEDKARKQQTRAVKAAAAATGMPLPAMSGMSATLGAQQRYAPYPGAGASGGRGGPAAGGAPPSAAGGGDAGGGLQPQQPQSQSGPQPASAAPQPSTTVPSTMTAAGYDGYGSYYSSAGYYDTSAPPLPGQPQQQQAQSAASGTAAPAPAPWQQAAAQQQPTPAPKPALPGAGGAPVPALTYNPASRILVYGMPDKAGKLDMYENFARFGAVTGVRVGGGPNGFGVVQYGDRESALRALAAMNGATVMGGYQLRVTLSESASGADTAGGAQAPPLPGGV</sequence>
<dbReference type="Proteomes" id="UP000075714">
    <property type="component" value="Unassembled WGS sequence"/>
</dbReference>
<dbReference type="OrthoDB" id="266138at2759"/>
<dbReference type="InterPro" id="IPR035979">
    <property type="entry name" value="RBD_domain_sf"/>
</dbReference>
<feature type="domain" description="RRM" evidence="5">
    <location>
        <begin position="27"/>
        <end position="106"/>
    </location>
</feature>
<feature type="compositionally biased region" description="Gly residues" evidence="4">
    <location>
        <begin position="153"/>
        <end position="163"/>
    </location>
</feature>
<feature type="region of interest" description="Disordered" evidence="4">
    <location>
        <begin position="152"/>
        <end position="208"/>
    </location>
</feature>
<accession>A0A150GY31</accession>
<evidence type="ECO:0000313" key="6">
    <source>
        <dbReference type="EMBL" id="KXZ54807.1"/>
    </source>
</evidence>
<reference evidence="7" key="1">
    <citation type="journal article" date="2016" name="Nat. Commun.">
        <title>The Gonium pectorale genome demonstrates co-option of cell cycle regulation during the evolution of multicellularity.</title>
        <authorList>
            <person name="Hanschen E.R."/>
            <person name="Marriage T.N."/>
            <person name="Ferris P.J."/>
            <person name="Hamaji T."/>
            <person name="Toyoda A."/>
            <person name="Fujiyama A."/>
            <person name="Neme R."/>
            <person name="Noguchi H."/>
            <person name="Minakuchi Y."/>
            <person name="Suzuki M."/>
            <person name="Kawai-Toyooka H."/>
            <person name="Smith D.R."/>
            <person name="Sparks H."/>
            <person name="Anderson J."/>
            <person name="Bakaric R."/>
            <person name="Luria V."/>
            <person name="Karger A."/>
            <person name="Kirschner M.W."/>
            <person name="Durand P.M."/>
            <person name="Michod R.E."/>
            <person name="Nozaki H."/>
            <person name="Olson B.J."/>
        </authorList>
    </citation>
    <scope>NUCLEOTIDE SEQUENCE [LARGE SCALE GENOMIC DNA]</scope>
    <source>
        <strain evidence="7">NIES-2863</strain>
    </source>
</reference>
<comment type="caution">
    <text evidence="6">The sequence shown here is derived from an EMBL/GenBank/DDBJ whole genome shotgun (WGS) entry which is preliminary data.</text>
</comment>
<evidence type="ECO:0000256" key="1">
    <source>
        <dbReference type="ARBA" id="ARBA00022737"/>
    </source>
</evidence>
<feature type="compositionally biased region" description="Gly residues" evidence="4">
    <location>
        <begin position="171"/>
        <end position="180"/>
    </location>
</feature>
<keyword evidence="7" id="KW-1185">Reference proteome</keyword>
<dbReference type="PANTHER" id="PTHR24012">
    <property type="entry name" value="RNA BINDING PROTEIN"/>
    <property type="match status" value="1"/>
</dbReference>
<dbReference type="EMBL" id="LSYV01000005">
    <property type="protein sequence ID" value="KXZ54807.1"/>
    <property type="molecule type" value="Genomic_DNA"/>
</dbReference>
<evidence type="ECO:0000256" key="4">
    <source>
        <dbReference type="SAM" id="MobiDB-lite"/>
    </source>
</evidence>
<dbReference type="PROSITE" id="PS50102">
    <property type="entry name" value="RRM"/>
    <property type="match status" value="2"/>
</dbReference>
<dbReference type="InterPro" id="IPR012677">
    <property type="entry name" value="Nucleotide-bd_a/b_plait_sf"/>
</dbReference>
<proteinExistence type="predicted"/>
<dbReference type="Gene3D" id="3.30.70.330">
    <property type="match status" value="2"/>
</dbReference>
<dbReference type="GO" id="GO:0003723">
    <property type="term" value="F:RNA binding"/>
    <property type="evidence" value="ECO:0007669"/>
    <property type="project" value="UniProtKB-UniRule"/>
</dbReference>
<evidence type="ECO:0000313" key="7">
    <source>
        <dbReference type="Proteomes" id="UP000075714"/>
    </source>
</evidence>
<keyword evidence="2 3" id="KW-0694">RNA-binding</keyword>
<evidence type="ECO:0000256" key="2">
    <source>
        <dbReference type="ARBA" id="ARBA00022884"/>
    </source>
</evidence>
<dbReference type="Pfam" id="PF00076">
    <property type="entry name" value="RRM_1"/>
    <property type="match status" value="2"/>
</dbReference>
<keyword evidence="1" id="KW-0677">Repeat</keyword>
<name>A0A150GY31_GONPE</name>
<feature type="domain" description="RRM" evidence="5">
    <location>
        <begin position="291"/>
        <end position="365"/>
    </location>
</feature>
<feature type="compositionally biased region" description="Low complexity" evidence="4">
    <location>
        <begin position="229"/>
        <end position="266"/>
    </location>
</feature>
<feature type="region of interest" description="Disordered" evidence="4">
    <location>
        <begin position="229"/>
        <end position="277"/>
    </location>
</feature>